<dbReference type="EMBL" id="JPOS01000090">
    <property type="protein sequence ID" value="KGE85362.1"/>
    <property type="molecule type" value="Genomic_DNA"/>
</dbReference>
<comment type="caution">
    <text evidence="1">The sequence shown here is derived from an EMBL/GenBank/DDBJ whole genome shotgun (WGS) entry which is preliminary data.</text>
</comment>
<organism evidence="1 2">
    <name type="scientific">Phaeodactylibacter xiamenensis</name>
    <dbReference type="NCBI Taxonomy" id="1524460"/>
    <lineage>
        <taxon>Bacteria</taxon>
        <taxon>Pseudomonadati</taxon>
        <taxon>Bacteroidota</taxon>
        <taxon>Saprospiria</taxon>
        <taxon>Saprospirales</taxon>
        <taxon>Haliscomenobacteraceae</taxon>
        <taxon>Phaeodactylibacter</taxon>
    </lineage>
</organism>
<proteinExistence type="predicted"/>
<name>A0A098S2I2_9BACT</name>
<evidence type="ECO:0008006" key="3">
    <source>
        <dbReference type="Google" id="ProtNLM"/>
    </source>
</evidence>
<keyword evidence="2" id="KW-1185">Reference proteome</keyword>
<dbReference type="Proteomes" id="UP000029736">
    <property type="component" value="Unassembled WGS sequence"/>
</dbReference>
<evidence type="ECO:0000313" key="2">
    <source>
        <dbReference type="Proteomes" id="UP000029736"/>
    </source>
</evidence>
<gene>
    <name evidence="1" type="ORF">IX84_28095</name>
</gene>
<dbReference type="STRING" id="1524460.IX84_28095"/>
<sequence>MKQALTVVSKLTFLFCCTLLPFLLIQLREVPENDPFYRKLTQPADHFVAGDSRAFRGVAPTVIKSALELEGTFLNLAFTGVHSPYGPYYNRFLKRKLARGNAESLFILVVSPSSLMDFKLAKAPRESDFRVYDLYFVNMDPNLEYLLRSANMEEPLLNVLLDKGKGRGEVSKTKEDGWGIRIDPPRLLAPEEIGPAFKKRSERNALVPSPEREAAFELLVRELQEKGEVAIVRMPLPGQVWAYEQTFAPFLDPFLERIAGQANVHYLNYAPLGDEYTYHDGLHHLDKKSAIRFSEKLAYDLKATGLGSN</sequence>
<reference evidence="1 2" key="1">
    <citation type="journal article" date="2014" name="Int. J. Syst. Evol. Microbiol.">
        <title>Phaeodactylibacter xiamenensis gen. nov., sp. nov., a member of the family Saprospiraceae isolated from the marine alga Phaeodactylum tricornutum.</title>
        <authorList>
            <person name="Chen Z.Jr."/>
            <person name="Lei X."/>
            <person name="Lai Q."/>
            <person name="Li Y."/>
            <person name="Zhang B."/>
            <person name="Zhang J."/>
            <person name="Zhang H."/>
            <person name="Yang L."/>
            <person name="Zheng W."/>
            <person name="Tian Y."/>
            <person name="Yu Z."/>
            <person name="Xu H.Jr."/>
            <person name="Zheng T."/>
        </authorList>
    </citation>
    <scope>NUCLEOTIDE SEQUENCE [LARGE SCALE GENOMIC DNA]</scope>
    <source>
        <strain evidence="1 2">KD52</strain>
    </source>
</reference>
<accession>A0A098S2I2</accession>
<dbReference type="AlphaFoldDB" id="A0A098S2I2"/>
<evidence type="ECO:0000313" key="1">
    <source>
        <dbReference type="EMBL" id="KGE85362.1"/>
    </source>
</evidence>
<protein>
    <recommendedName>
        <fullName evidence="3">SGNH hydrolase-type esterase domain-containing protein</fullName>
    </recommendedName>
</protein>